<organism evidence="1">
    <name type="scientific">Tanacetum cinerariifolium</name>
    <name type="common">Dalmatian daisy</name>
    <name type="synonym">Chrysanthemum cinerariifolium</name>
    <dbReference type="NCBI Taxonomy" id="118510"/>
    <lineage>
        <taxon>Eukaryota</taxon>
        <taxon>Viridiplantae</taxon>
        <taxon>Streptophyta</taxon>
        <taxon>Embryophyta</taxon>
        <taxon>Tracheophyta</taxon>
        <taxon>Spermatophyta</taxon>
        <taxon>Magnoliopsida</taxon>
        <taxon>eudicotyledons</taxon>
        <taxon>Gunneridae</taxon>
        <taxon>Pentapetalae</taxon>
        <taxon>asterids</taxon>
        <taxon>campanulids</taxon>
        <taxon>Asterales</taxon>
        <taxon>Asteraceae</taxon>
        <taxon>Asteroideae</taxon>
        <taxon>Anthemideae</taxon>
        <taxon>Anthemidinae</taxon>
        <taxon>Tanacetum</taxon>
    </lineage>
</organism>
<dbReference type="PANTHER" id="PTHR11439">
    <property type="entry name" value="GAG-POL-RELATED RETROTRANSPOSON"/>
    <property type="match status" value="1"/>
</dbReference>
<comment type="caution">
    <text evidence="1">The sequence shown here is derived from an EMBL/GenBank/DDBJ whole genome shotgun (WGS) entry which is preliminary data.</text>
</comment>
<accession>A0A699Q1S5</accession>
<dbReference type="EMBL" id="BKCJ010974960">
    <property type="protein sequence ID" value="GFC57764.1"/>
    <property type="molecule type" value="Genomic_DNA"/>
</dbReference>
<dbReference type="CDD" id="cd09272">
    <property type="entry name" value="RNase_HI_RT_Ty1"/>
    <property type="match status" value="1"/>
</dbReference>
<evidence type="ECO:0008006" key="2">
    <source>
        <dbReference type="Google" id="ProtNLM"/>
    </source>
</evidence>
<gene>
    <name evidence="1" type="ORF">Tci_829734</name>
</gene>
<reference evidence="1" key="1">
    <citation type="journal article" date="2019" name="Sci. Rep.">
        <title>Draft genome of Tanacetum cinerariifolium, the natural source of mosquito coil.</title>
        <authorList>
            <person name="Yamashiro T."/>
            <person name="Shiraishi A."/>
            <person name="Satake H."/>
            <person name="Nakayama K."/>
        </authorList>
    </citation>
    <scope>NUCLEOTIDE SEQUENCE</scope>
</reference>
<dbReference type="PANTHER" id="PTHR11439:SF496">
    <property type="entry name" value="RNA-DIRECTED DNA POLYMERASE"/>
    <property type="match status" value="1"/>
</dbReference>
<protein>
    <recommendedName>
        <fullName evidence="2">Retrotransposon protein, putative, Ty1-copia subclass</fullName>
    </recommendedName>
</protein>
<evidence type="ECO:0000313" key="1">
    <source>
        <dbReference type="EMBL" id="GFC57764.1"/>
    </source>
</evidence>
<sequence>MFLVYEGDTKRELRVSCYTDAVYLMDADDIKFQTGYVFILNRGDIDWKSIKKSIFATLSTDAEYIAIFDASKEAVWIRKFISGLGVVPTTEEPINMYYDNTGAISIAKDHGVTKGARHFHTKVHYLQETIEMGDVRIEKVNTYENLADPFTKALEFHKHSELTKKIGMIPASSLM</sequence>
<dbReference type="AlphaFoldDB" id="A0A699Q1S5"/>
<proteinExistence type="predicted"/>
<name>A0A699Q1S5_TANCI</name>